<feature type="non-terminal residue" evidence="1">
    <location>
        <position position="1"/>
    </location>
</feature>
<dbReference type="Proteomes" id="UP000229681">
    <property type="component" value="Unassembled WGS sequence"/>
</dbReference>
<keyword evidence="1" id="KW-0378">Hydrolase</keyword>
<name>A0A2M8P5Y0_9CHLR</name>
<comment type="caution">
    <text evidence="1">The sequence shown here is derived from an EMBL/GenBank/DDBJ whole genome shotgun (WGS) entry which is preliminary data.</text>
</comment>
<protein>
    <submittedName>
        <fullName evidence="1">Glucuronyl hydrolase</fullName>
    </submittedName>
</protein>
<sequence>RLNSLASLQFFGWQEGCVLNGLLDMAEARLLEPDLALRTIATHLAHFFDAEGNLDYEDDFSRPRQDIYGIEGTLPFA</sequence>
<dbReference type="GO" id="GO:0016787">
    <property type="term" value="F:hydrolase activity"/>
    <property type="evidence" value="ECO:0007669"/>
    <property type="project" value="UniProtKB-KW"/>
</dbReference>
<feature type="non-terminal residue" evidence="1">
    <location>
        <position position="77"/>
    </location>
</feature>
<gene>
    <name evidence="1" type="ORF">CUN49_19855</name>
</gene>
<reference evidence="1 2" key="1">
    <citation type="submission" date="2017-11" db="EMBL/GenBank/DDBJ databases">
        <title>Evolution of Phototrophy in the Chloroflexi Phylum Driven by Horizontal Gene Transfer.</title>
        <authorList>
            <person name="Ward L.M."/>
            <person name="Hemp J."/>
            <person name="Shih P.M."/>
            <person name="Mcglynn S.E."/>
            <person name="Fischer W."/>
        </authorList>
    </citation>
    <scope>NUCLEOTIDE SEQUENCE [LARGE SCALE GENOMIC DNA]</scope>
    <source>
        <strain evidence="1">JP3_13</strain>
    </source>
</reference>
<dbReference type="EMBL" id="PGTM01001224">
    <property type="protein sequence ID" value="PJF32936.1"/>
    <property type="molecule type" value="Genomic_DNA"/>
</dbReference>
<organism evidence="1 2">
    <name type="scientific">Candidatus Thermofonsia Clade 1 bacterium</name>
    <dbReference type="NCBI Taxonomy" id="2364210"/>
    <lineage>
        <taxon>Bacteria</taxon>
        <taxon>Bacillati</taxon>
        <taxon>Chloroflexota</taxon>
        <taxon>Candidatus Thermofontia</taxon>
        <taxon>Candidatus Thermofonsia Clade 1</taxon>
    </lineage>
</organism>
<dbReference type="AlphaFoldDB" id="A0A2M8P5Y0"/>
<proteinExistence type="predicted"/>
<evidence type="ECO:0000313" key="2">
    <source>
        <dbReference type="Proteomes" id="UP000229681"/>
    </source>
</evidence>
<accession>A0A2M8P5Y0</accession>
<evidence type="ECO:0000313" key="1">
    <source>
        <dbReference type="EMBL" id="PJF32936.1"/>
    </source>
</evidence>